<proteinExistence type="predicted"/>
<accession>A0A5B0Q921</accession>
<dbReference type="AlphaFoldDB" id="A0A5B0Q921"/>
<evidence type="ECO:0000313" key="2">
    <source>
        <dbReference type="Proteomes" id="UP000325313"/>
    </source>
</evidence>
<reference evidence="1 2" key="1">
    <citation type="submission" date="2019-05" db="EMBL/GenBank/DDBJ databases">
        <title>Emergence of the Ug99 lineage of the wheat stem rust pathogen through somatic hybridization.</title>
        <authorList>
            <person name="Li F."/>
            <person name="Upadhyaya N.M."/>
            <person name="Sperschneider J."/>
            <person name="Matny O."/>
            <person name="Nguyen-Phuc H."/>
            <person name="Mago R."/>
            <person name="Raley C."/>
            <person name="Miller M.E."/>
            <person name="Silverstein K.A.T."/>
            <person name="Henningsen E."/>
            <person name="Hirsch C.D."/>
            <person name="Visser B."/>
            <person name="Pretorius Z.A."/>
            <person name="Steffenson B.J."/>
            <person name="Schwessinger B."/>
            <person name="Dodds P.N."/>
            <person name="Figueroa M."/>
        </authorList>
    </citation>
    <scope>NUCLEOTIDE SEQUENCE [LARGE SCALE GENOMIC DNA]</scope>
    <source>
        <strain evidence="1 2">Ug99</strain>
    </source>
</reference>
<comment type="caution">
    <text evidence="1">The sequence shown here is derived from an EMBL/GenBank/DDBJ whole genome shotgun (WGS) entry which is preliminary data.</text>
</comment>
<protein>
    <submittedName>
        <fullName evidence="1">Uncharacterized protein</fullName>
    </submittedName>
</protein>
<dbReference type="Proteomes" id="UP000325313">
    <property type="component" value="Unassembled WGS sequence"/>
</dbReference>
<sequence length="83" mass="9129">MYGDPINTIHAAEPARITSHPAYDVSPSTPTACISIRQGRNAPLHRQAETWFFPPAQRCNATSETRSTEVRCLVTNIGSNISF</sequence>
<name>A0A5B0Q921_PUCGR</name>
<organism evidence="1 2">
    <name type="scientific">Puccinia graminis f. sp. tritici</name>
    <dbReference type="NCBI Taxonomy" id="56615"/>
    <lineage>
        <taxon>Eukaryota</taxon>
        <taxon>Fungi</taxon>
        <taxon>Dikarya</taxon>
        <taxon>Basidiomycota</taxon>
        <taxon>Pucciniomycotina</taxon>
        <taxon>Pucciniomycetes</taxon>
        <taxon>Pucciniales</taxon>
        <taxon>Pucciniaceae</taxon>
        <taxon>Puccinia</taxon>
    </lineage>
</organism>
<evidence type="ECO:0000313" key="1">
    <source>
        <dbReference type="EMBL" id="KAA1109595.1"/>
    </source>
</evidence>
<dbReference type="EMBL" id="VDEP01000304">
    <property type="protein sequence ID" value="KAA1109595.1"/>
    <property type="molecule type" value="Genomic_DNA"/>
</dbReference>
<gene>
    <name evidence="1" type="ORF">PGTUg99_024988</name>
</gene>